<dbReference type="Proteomes" id="UP001142810">
    <property type="component" value="Unassembled WGS sequence"/>
</dbReference>
<gene>
    <name evidence="2" type="ORF">OPS25_09820</name>
</gene>
<protein>
    <recommendedName>
        <fullName evidence="4">PEP-CTERM sorting domain-containing protein</fullName>
    </recommendedName>
</protein>
<dbReference type="RefSeq" id="WP_265617527.1">
    <property type="nucleotide sequence ID" value="NZ_JAPFRD010000010.1"/>
</dbReference>
<feature type="chain" id="PRO_5046078831" description="PEP-CTERM sorting domain-containing protein" evidence="1">
    <location>
        <begin position="19"/>
        <end position="190"/>
    </location>
</feature>
<dbReference type="EMBL" id="JAPFRD010000010">
    <property type="protein sequence ID" value="MCW8108791.1"/>
    <property type="molecule type" value="Genomic_DNA"/>
</dbReference>
<evidence type="ECO:0000313" key="3">
    <source>
        <dbReference type="Proteomes" id="UP001142810"/>
    </source>
</evidence>
<comment type="caution">
    <text evidence="2">The sequence shown here is derived from an EMBL/GenBank/DDBJ whole genome shotgun (WGS) entry which is preliminary data.</text>
</comment>
<proteinExistence type="predicted"/>
<keyword evidence="1" id="KW-0732">Signal</keyword>
<evidence type="ECO:0008006" key="4">
    <source>
        <dbReference type="Google" id="ProtNLM"/>
    </source>
</evidence>
<reference evidence="2" key="1">
    <citation type="submission" date="2022-11" db="EMBL/GenBank/DDBJ databases">
        <title>Alteromonas sp. nov., isolated from sea water of the Qingdao.</title>
        <authorList>
            <person name="Wang Q."/>
        </authorList>
    </citation>
    <scope>NUCLEOTIDE SEQUENCE</scope>
    <source>
        <strain evidence="2">ASW11-7</strain>
    </source>
</reference>
<feature type="signal peptide" evidence="1">
    <location>
        <begin position="1"/>
        <end position="18"/>
    </location>
</feature>
<evidence type="ECO:0000256" key="1">
    <source>
        <dbReference type="SAM" id="SignalP"/>
    </source>
</evidence>
<sequence>MKALITLLVLFISLSSHATVVRYNLDQLLGETLYKSDDGEGANYLLLDIENSPIRVIQEARIVINFERVNLASMGRVVFRVFGEETASHAISADHQSLTMAYQGEFDPLVNVDPYLEVGFWEFQFTLDSYYLINATTFPPLEEYVIFGPNSYLEMSDTNGELFTSEVPEPLIASVVAITGFGLFRRRKVC</sequence>
<organism evidence="2 3">
    <name type="scientific">Alteromonas aquimaris</name>
    <dbReference type="NCBI Taxonomy" id="2998417"/>
    <lineage>
        <taxon>Bacteria</taxon>
        <taxon>Pseudomonadati</taxon>
        <taxon>Pseudomonadota</taxon>
        <taxon>Gammaproteobacteria</taxon>
        <taxon>Alteromonadales</taxon>
        <taxon>Alteromonadaceae</taxon>
        <taxon>Alteromonas/Salinimonas group</taxon>
        <taxon>Alteromonas</taxon>
    </lineage>
</organism>
<name>A0ABT3P7N6_9ALTE</name>
<accession>A0ABT3P7N6</accession>
<evidence type="ECO:0000313" key="2">
    <source>
        <dbReference type="EMBL" id="MCW8108791.1"/>
    </source>
</evidence>
<keyword evidence="3" id="KW-1185">Reference proteome</keyword>